<keyword evidence="12" id="KW-1185">Reference proteome</keyword>
<evidence type="ECO:0000256" key="9">
    <source>
        <dbReference type="SAM" id="Phobius"/>
    </source>
</evidence>
<reference evidence="11 12" key="1">
    <citation type="journal article" date="2014" name="Antonie Van Leeuwenhoek">
        <title>Hyphomonas beringensis sp. nov. and Hyphomonas chukchiensis sp. nov., isolated from surface seawater of the Bering Sea and Chukchi Sea.</title>
        <authorList>
            <person name="Li C."/>
            <person name="Lai Q."/>
            <person name="Li G."/>
            <person name="Dong C."/>
            <person name="Wang J."/>
            <person name="Liao Y."/>
            <person name="Shao Z."/>
        </authorList>
    </citation>
    <scope>NUCLEOTIDE SEQUENCE [LARGE SCALE GENOMIC DNA]</scope>
    <source>
        <strain evidence="11 12">25B14_1</strain>
    </source>
</reference>
<gene>
    <name evidence="11" type="ORF">HY29_07755</name>
</gene>
<feature type="transmembrane region" description="Helical" evidence="9">
    <location>
        <begin position="273"/>
        <end position="291"/>
    </location>
</feature>
<dbReference type="PANTHER" id="PTHR32507:SF7">
    <property type="entry name" value="K(+)_H(+) ANTIPORTER NHAP2"/>
    <property type="match status" value="1"/>
</dbReference>
<dbReference type="NCBIfam" id="NF003715">
    <property type="entry name" value="PRK05326.1-2"/>
    <property type="match status" value="1"/>
</dbReference>
<feature type="transmembrane region" description="Helical" evidence="9">
    <location>
        <begin position="303"/>
        <end position="327"/>
    </location>
</feature>
<keyword evidence="3" id="KW-0050">Antiport</keyword>
<dbReference type="Proteomes" id="UP000027037">
    <property type="component" value="Unassembled WGS sequence"/>
</dbReference>
<dbReference type="EMBL" id="AWFF01000002">
    <property type="protein sequence ID" value="KCZ57031.1"/>
    <property type="molecule type" value="Genomic_DNA"/>
</dbReference>
<evidence type="ECO:0000256" key="1">
    <source>
        <dbReference type="ARBA" id="ARBA00004651"/>
    </source>
</evidence>
<evidence type="ECO:0000256" key="7">
    <source>
        <dbReference type="ARBA" id="ARBA00023065"/>
    </source>
</evidence>
<feature type="transmembrane region" description="Helical" evidence="9">
    <location>
        <begin position="48"/>
        <end position="71"/>
    </location>
</feature>
<dbReference type="OrthoDB" id="9810860at2"/>
<evidence type="ECO:0000256" key="6">
    <source>
        <dbReference type="ARBA" id="ARBA00022989"/>
    </source>
</evidence>
<evidence type="ECO:0000256" key="4">
    <source>
        <dbReference type="ARBA" id="ARBA00022475"/>
    </source>
</evidence>
<evidence type="ECO:0000313" key="12">
    <source>
        <dbReference type="Proteomes" id="UP000027037"/>
    </source>
</evidence>
<dbReference type="Gene3D" id="1.20.1530.20">
    <property type="match status" value="1"/>
</dbReference>
<keyword evidence="4" id="KW-1003">Cell membrane</keyword>
<keyword evidence="8 9" id="KW-0472">Membrane</keyword>
<evidence type="ECO:0000256" key="3">
    <source>
        <dbReference type="ARBA" id="ARBA00022449"/>
    </source>
</evidence>
<comment type="subcellular location">
    <subcellularLocation>
        <location evidence="1">Cell membrane</location>
        <topology evidence="1">Multi-pass membrane protein</topology>
    </subcellularLocation>
</comment>
<protein>
    <recommendedName>
        <fullName evidence="10">Cation/H+ exchanger transmembrane domain-containing protein</fullName>
    </recommendedName>
</protein>
<name>A0A062U9J5_9PROT</name>
<dbReference type="GO" id="GO:0005886">
    <property type="term" value="C:plasma membrane"/>
    <property type="evidence" value="ECO:0007669"/>
    <property type="project" value="UniProtKB-SubCell"/>
</dbReference>
<sequence length="410" mass="42960">MELFVFFCSLIIFGGFAMMPLARRAGAPFLLIALIIGMFLGEDGPGGILFNNFGLAFDLGSIALAVILFAGGLEANRAIFRNAGAPATSLATIGVLITAAITGIASCVLLDVPWLVGLLLGATVASTDAAATFLLVQQSGIALRQRLKDALLLESGLNDPMAIFLTVSLTTLVASVQQDVTGDLLSLSIFLLKQAGIGLVGGILGGRLLALILDKLFLPLGTYPVMSLTGAMVIFAGVSLLGGSGFLAAYLAGFTLKARLHRPIDRILDFNEAFQWLCQMVLFLMLGLLVTPSALMHGFWPALGCAAVLMLVARPIAVFASVGWMGFTMKENVFLSWVGLRGAVPVLLAIYPVISPGPISVGFFNVVFVIVAVSLTVQGWTIAPAAKLLGLQPEKQPVAEKKAQAENSPA</sequence>
<evidence type="ECO:0000256" key="8">
    <source>
        <dbReference type="ARBA" id="ARBA00023136"/>
    </source>
</evidence>
<dbReference type="InterPro" id="IPR006153">
    <property type="entry name" value="Cation/H_exchanger_TM"/>
</dbReference>
<dbReference type="GO" id="GO:0015297">
    <property type="term" value="F:antiporter activity"/>
    <property type="evidence" value="ECO:0007669"/>
    <property type="project" value="UniProtKB-KW"/>
</dbReference>
<keyword evidence="2" id="KW-0813">Transport</keyword>
<feature type="domain" description="Cation/H+ exchanger transmembrane" evidence="10">
    <location>
        <begin position="18"/>
        <end position="386"/>
    </location>
</feature>
<feature type="transmembrane region" description="Helical" evidence="9">
    <location>
        <begin position="112"/>
        <end position="136"/>
    </location>
</feature>
<evidence type="ECO:0000313" key="11">
    <source>
        <dbReference type="EMBL" id="KCZ57031.1"/>
    </source>
</evidence>
<dbReference type="RefSeq" id="WP_034790918.1">
    <property type="nucleotide sequence ID" value="NZ_AWFF01000002.1"/>
</dbReference>
<dbReference type="PATRIC" id="fig|1280946.3.peg.345"/>
<keyword evidence="7" id="KW-0406">Ion transport</keyword>
<feature type="transmembrane region" description="Helical" evidence="9">
    <location>
        <begin position="83"/>
        <end position="106"/>
    </location>
</feature>
<evidence type="ECO:0000256" key="5">
    <source>
        <dbReference type="ARBA" id="ARBA00022692"/>
    </source>
</evidence>
<proteinExistence type="predicted"/>
<feature type="transmembrane region" description="Helical" evidence="9">
    <location>
        <begin position="195"/>
        <end position="213"/>
    </location>
</feature>
<dbReference type="AlphaFoldDB" id="A0A062U9J5"/>
<feature type="transmembrane region" description="Helical" evidence="9">
    <location>
        <begin position="225"/>
        <end position="253"/>
    </location>
</feature>
<dbReference type="InterPro" id="IPR038770">
    <property type="entry name" value="Na+/solute_symporter_sf"/>
</dbReference>
<comment type="caution">
    <text evidence="11">The sequence shown here is derived from an EMBL/GenBank/DDBJ whole genome shotgun (WGS) entry which is preliminary data.</text>
</comment>
<keyword evidence="6 9" id="KW-1133">Transmembrane helix</keyword>
<dbReference type="Pfam" id="PF00999">
    <property type="entry name" value="Na_H_Exchanger"/>
    <property type="match status" value="1"/>
</dbReference>
<organism evidence="11 12">
    <name type="scientific">Hyphomonas beringensis</name>
    <dbReference type="NCBI Taxonomy" id="1280946"/>
    <lineage>
        <taxon>Bacteria</taxon>
        <taxon>Pseudomonadati</taxon>
        <taxon>Pseudomonadota</taxon>
        <taxon>Alphaproteobacteria</taxon>
        <taxon>Hyphomonadales</taxon>
        <taxon>Hyphomonadaceae</taxon>
        <taxon>Hyphomonas</taxon>
    </lineage>
</organism>
<keyword evidence="5 9" id="KW-0812">Transmembrane</keyword>
<dbReference type="eggNOG" id="COG3263">
    <property type="taxonomic scope" value="Bacteria"/>
</dbReference>
<accession>A0A062U9J5</accession>
<dbReference type="GO" id="GO:1902600">
    <property type="term" value="P:proton transmembrane transport"/>
    <property type="evidence" value="ECO:0007669"/>
    <property type="project" value="InterPro"/>
</dbReference>
<dbReference type="STRING" id="1280946.HY29_07755"/>
<evidence type="ECO:0000259" key="10">
    <source>
        <dbReference type="Pfam" id="PF00999"/>
    </source>
</evidence>
<feature type="transmembrane region" description="Helical" evidence="9">
    <location>
        <begin position="333"/>
        <end position="354"/>
    </location>
</feature>
<feature type="transmembrane region" description="Helical" evidence="9">
    <location>
        <begin position="361"/>
        <end position="383"/>
    </location>
</feature>
<dbReference type="NCBIfam" id="NF003716">
    <property type="entry name" value="PRK05326.1-3"/>
    <property type="match status" value="1"/>
</dbReference>
<evidence type="ECO:0000256" key="2">
    <source>
        <dbReference type="ARBA" id="ARBA00022448"/>
    </source>
</evidence>
<dbReference type="PANTHER" id="PTHR32507">
    <property type="entry name" value="NA(+)/H(+) ANTIPORTER 1"/>
    <property type="match status" value="1"/>
</dbReference>